<comment type="similarity">
    <text evidence="2">Belongs to the angiomotin family.</text>
</comment>
<sequence length="894" mass="100497">VERGKSSSFHEVHGFREFDMRSAEEASGNNNNTVLQRLLQEQLRYGNPSENRNFLALHHQQQQQQQQQGPVSGIGYAGVGPPGEDHQMVPHLARQEPQGQELQVDNNVMEKQLTLRGGQGPNCDDLPTYEEAKVQSQYFRGQQQMPPTVGAAFYVTGVTNQKLRTEGRPAVQRVSPVKVHQDDGLKDLKQGHVRSLSERLMQLSLATSGVKAHSPVTSAPLSPQTQTSSDLYQNTPLGADFYKQVGQGMEHRGPPPDYPFKNMSTLPMASKPQEHGHYYTEHRVSQQARADMPVMRYQPPPEYGAPRQNQEGSGHQQRPGHHHSPTSSMTSLSSLSLGQSPTMSALLGPAHPQSQHPGDTYSPGPRQQHQGDPYGLAFPPTRGQQFQGDPYPGPPRAQQHFPPSHCFQGDPYAIVARAQQMVEILSDENRVLKQDLDVYSDKVVKLQKLEMEIQHVSEDYENLAKSSTKREALEKAMRNKLEGEIRRLHDFNRDLRERMETANKQLAAKEYEGSEDNRKTISQLIAQNKENLREKEKLEIELKSLRSANEDQRRHIEIRDQALNNAQAKVVKLEEELKKKQVYVEKVERMQQALVQLQAACEKREQLEHRLRTRLERELEALRMQQRQGGAQSSSGAPEFNATVLMEHLREKEERILALEADMTKWEQKYLEESVMRQFALDASTGASTQRDIPRISHSPSSSYDTSVEARIQREEEEILMANRRCLDMESRIKNLHAQIIEKDAMIKVLQVRSRKEPNKTDQSSPMRPSKSLMSIANPSPGSGLLSHSLGLSSSPIAEERKEERSWKGSLGVLLGTDFRTESLRTESISSSPSPVLPSTPMMSAHSKTGSRDSCTQTDKGSEQSKPTPSLALPPVQSRLASPSPAYIPDRIGN</sequence>
<feature type="region of interest" description="Disordered" evidence="7">
    <location>
        <begin position="824"/>
        <end position="894"/>
    </location>
</feature>
<dbReference type="Proteomes" id="UP001166093">
    <property type="component" value="Unassembled WGS sequence"/>
</dbReference>
<dbReference type="InterPro" id="IPR051747">
    <property type="entry name" value="Angiomotin-like"/>
</dbReference>
<evidence type="ECO:0000256" key="7">
    <source>
        <dbReference type="SAM" id="MobiDB-lite"/>
    </source>
</evidence>
<feature type="region of interest" description="Disordered" evidence="7">
    <location>
        <begin position="246"/>
        <end position="277"/>
    </location>
</feature>
<dbReference type="PANTHER" id="PTHR14826:SF6">
    <property type="entry name" value="ANGIOMOTIN"/>
    <property type="match status" value="1"/>
</dbReference>
<proteinExistence type="inferred from homology"/>
<dbReference type="Pfam" id="PF12240">
    <property type="entry name" value="Angiomotin_C"/>
    <property type="match status" value="1"/>
</dbReference>
<keyword evidence="10" id="KW-1185">Reference proteome</keyword>
<feature type="compositionally biased region" description="Polar residues" evidence="7">
    <location>
        <begin position="307"/>
        <end position="316"/>
    </location>
</feature>
<feature type="compositionally biased region" description="Polar residues" evidence="7">
    <location>
        <begin position="846"/>
        <end position="868"/>
    </location>
</feature>
<accession>A0ABS2Y581</accession>
<comment type="caution">
    <text evidence="9">The sequence shown here is derived from an EMBL/GenBank/DDBJ whole genome shotgun (WGS) entry which is preliminary data.</text>
</comment>
<organism evidence="9 10">
    <name type="scientific">Polyodon spathula</name>
    <name type="common">North American paddlefish</name>
    <name type="synonym">Squalus spathula</name>
    <dbReference type="NCBI Taxonomy" id="7913"/>
    <lineage>
        <taxon>Eukaryota</taxon>
        <taxon>Metazoa</taxon>
        <taxon>Chordata</taxon>
        <taxon>Craniata</taxon>
        <taxon>Vertebrata</taxon>
        <taxon>Euteleostomi</taxon>
        <taxon>Actinopterygii</taxon>
        <taxon>Chondrostei</taxon>
        <taxon>Acipenseriformes</taxon>
        <taxon>Polyodontidae</taxon>
        <taxon>Polyodon</taxon>
    </lineage>
</organism>
<evidence type="ECO:0000313" key="9">
    <source>
        <dbReference type="EMBL" id="MBN3281813.1"/>
    </source>
</evidence>
<evidence type="ECO:0000256" key="4">
    <source>
        <dbReference type="ARBA" id="ARBA00022949"/>
    </source>
</evidence>
<evidence type="ECO:0000256" key="1">
    <source>
        <dbReference type="ARBA" id="ARBA00004282"/>
    </source>
</evidence>
<gene>
    <name evidence="9" type="primary">Amot_0</name>
    <name evidence="9" type="ORF">GTO93_0003667</name>
</gene>
<evidence type="ECO:0000256" key="5">
    <source>
        <dbReference type="ARBA" id="ARBA00023054"/>
    </source>
</evidence>
<evidence type="ECO:0000256" key="6">
    <source>
        <dbReference type="SAM" id="Coils"/>
    </source>
</evidence>
<feature type="compositionally biased region" description="Polar residues" evidence="7">
    <location>
        <begin position="761"/>
        <end position="778"/>
    </location>
</feature>
<keyword evidence="3" id="KW-0597">Phosphoprotein</keyword>
<feature type="region of interest" description="Disordered" evidence="7">
    <location>
        <begin position="752"/>
        <end position="791"/>
    </location>
</feature>
<feature type="non-terminal residue" evidence="9">
    <location>
        <position position="894"/>
    </location>
</feature>
<dbReference type="PANTHER" id="PTHR14826">
    <property type="entry name" value="ANGIOMOTIN"/>
    <property type="match status" value="1"/>
</dbReference>
<dbReference type="EMBL" id="JAAWVQ010111975">
    <property type="protein sequence ID" value="MBN3281813.1"/>
    <property type="molecule type" value="Genomic_DNA"/>
</dbReference>
<reference evidence="9" key="1">
    <citation type="journal article" date="2021" name="Cell">
        <title>Tracing the genetic footprints of vertebrate landing in non-teleost ray-finned fishes.</title>
        <authorList>
            <person name="Bi X."/>
            <person name="Wang K."/>
            <person name="Yang L."/>
            <person name="Pan H."/>
            <person name="Jiang H."/>
            <person name="Wei Q."/>
            <person name="Fang M."/>
            <person name="Yu H."/>
            <person name="Zhu C."/>
            <person name="Cai Y."/>
            <person name="He Y."/>
            <person name="Gan X."/>
            <person name="Zeng H."/>
            <person name="Yu D."/>
            <person name="Zhu Y."/>
            <person name="Jiang H."/>
            <person name="Qiu Q."/>
            <person name="Yang H."/>
            <person name="Zhang Y.E."/>
            <person name="Wang W."/>
            <person name="Zhu M."/>
            <person name="He S."/>
            <person name="Zhang G."/>
        </authorList>
    </citation>
    <scope>NUCLEOTIDE SEQUENCE</scope>
    <source>
        <strain evidence="9">Pddl_001</strain>
    </source>
</reference>
<feature type="compositionally biased region" description="Low complexity" evidence="7">
    <location>
        <begin position="826"/>
        <end position="844"/>
    </location>
</feature>
<feature type="coiled-coil region" evidence="6">
    <location>
        <begin position="415"/>
        <end position="610"/>
    </location>
</feature>
<feature type="region of interest" description="Disordered" evidence="7">
    <location>
        <begin position="686"/>
        <end position="708"/>
    </location>
</feature>
<feature type="compositionally biased region" description="Low complexity" evidence="7">
    <location>
        <begin position="779"/>
        <end position="791"/>
    </location>
</feature>
<protein>
    <submittedName>
        <fullName evidence="9">AMOT protein</fullName>
    </submittedName>
</protein>
<evidence type="ECO:0000259" key="8">
    <source>
        <dbReference type="Pfam" id="PF12240"/>
    </source>
</evidence>
<feature type="region of interest" description="Disordered" evidence="7">
    <location>
        <begin position="295"/>
        <end position="398"/>
    </location>
</feature>
<dbReference type="InterPro" id="IPR009114">
    <property type="entry name" value="Angiomotin"/>
</dbReference>
<dbReference type="PRINTS" id="PR01807">
    <property type="entry name" value="ANGIOMOTIN"/>
</dbReference>
<feature type="coiled-coil region" evidence="6">
    <location>
        <begin position="642"/>
        <end position="669"/>
    </location>
</feature>
<keyword evidence="4" id="KW-0965">Cell junction</keyword>
<dbReference type="InterPro" id="IPR024646">
    <property type="entry name" value="Angiomotin_C"/>
</dbReference>
<comment type="subcellular location">
    <subcellularLocation>
        <location evidence="1">Cell junction</location>
    </subcellularLocation>
</comment>
<feature type="domain" description="Angiomotin C-terminal" evidence="8">
    <location>
        <begin position="583"/>
        <end position="780"/>
    </location>
</feature>
<evidence type="ECO:0000256" key="2">
    <source>
        <dbReference type="ARBA" id="ARBA00010300"/>
    </source>
</evidence>
<feature type="compositionally biased region" description="Low complexity" evidence="7">
    <location>
        <begin position="325"/>
        <end position="342"/>
    </location>
</feature>
<keyword evidence="5 6" id="KW-0175">Coiled coil</keyword>
<evidence type="ECO:0000256" key="3">
    <source>
        <dbReference type="ARBA" id="ARBA00022553"/>
    </source>
</evidence>
<evidence type="ECO:0000313" key="10">
    <source>
        <dbReference type="Proteomes" id="UP001166093"/>
    </source>
</evidence>
<feature type="non-terminal residue" evidence="9">
    <location>
        <position position="1"/>
    </location>
</feature>
<name>A0ABS2Y581_POLSP</name>